<name>A0ACC2SDY8_9FUNG</name>
<proteinExistence type="predicted"/>
<reference evidence="1" key="1">
    <citation type="submission" date="2022-04" db="EMBL/GenBank/DDBJ databases">
        <title>Genome of the entomopathogenic fungus Entomophthora muscae.</title>
        <authorList>
            <person name="Elya C."/>
            <person name="Lovett B.R."/>
            <person name="Lee E."/>
            <person name="Macias A.M."/>
            <person name="Hajek A.E."/>
            <person name="De Bivort B.L."/>
            <person name="Kasson M.T."/>
            <person name="De Fine Licht H.H."/>
            <person name="Stajich J.E."/>
        </authorList>
    </citation>
    <scope>NUCLEOTIDE SEQUENCE</scope>
    <source>
        <strain evidence="1">Berkeley</strain>
    </source>
</reference>
<accession>A0ACC2SDY8</accession>
<evidence type="ECO:0000313" key="2">
    <source>
        <dbReference type="Proteomes" id="UP001165960"/>
    </source>
</evidence>
<dbReference type="EMBL" id="QTSX02005157">
    <property type="protein sequence ID" value="KAJ9060622.1"/>
    <property type="molecule type" value="Genomic_DNA"/>
</dbReference>
<dbReference type="Proteomes" id="UP001165960">
    <property type="component" value="Unassembled WGS sequence"/>
</dbReference>
<evidence type="ECO:0000313" key="1">
    <source>
        <dbReference type="EMBL" id="KAJ9060622.1"/>
    </source>
</evidence>
<protein>
    <submittedName>
        <fullName evidence="1">Uncharacterized protein</fullName>
    </submittedName>
</protein>
<sequence>MAKGTLLLFDTVAAKIVCDQCSAAHVKCSRDIPACKRCQRSGLNCTRNRAQFDGRVIYGLSKAGWKLQPVRIRVATWTQVIDMSTLVPLTRFHLRRHLMPLEILLPKASESAEILNISSHAINTLLHPSGARKAMHIHYPSAAIQDLFEKAKLVFFHVFNPFYPLFSEESFYFLPRSQTLRKLVIQIGLERMPLSDLVKSAMRQNNLCREDLAQLPYTFDSLQCLLLAQFGSRLACLTKTRFRVFCTTNRLLTLFGLHQTPLSSPQWLERTLALHLINFGSYSLSVGQSIIWLKLIWLKASSTHLSYGFLQTLTNHNCFPFLSDRIHFITSQAVYHSFTIVYNANIDYTLAINQRSSAACFLKKIKKHLASHHHNFMWGWNSLSQLAHSHPSTLLRQSRLALVLRCNTDYIELMKLISYIPKNPTTRVSTTPLTYTINEFSQQGLDVAIRSVHLASTITPSSFGLDYIHILIPSLAYLMAHHKAFKKTFGFSHHFLKVIMHAREAIVKGTNVPFIGTNATVCLKLIDFLLQRHSITGKSHHQQKINPSLKSYAPNSNSKTLLAKESRTCS</sequence>
<organism evidence="1 2">
    <name type="scientific">Entomophthora muscae</name>
    <dbReference type="NCBI Taxonomy" id="34485"/>
    <lineage>
        <taxon>Eukaryota</taxon>
        <taxon>Fungi</taxon>
        <taxon>Fungi incertae sedis</taxon>
        <taxon>Zoopagomycota</taxon>
        <taxon>Entomophthoromycotina</taxon>
        <taxon>Entomophthoromycetes</taxon>
        <taxon>Entomophthorales</taxon>
        <taxon>Entomophthoraceae</taxon>
        <taxon>Entomophthora</taxon>
    </lineage>
</organism>
<keyword evidence="2" id="KW-1185">Reference proteome</keyword>
<gene>
    <name evidence="1" type="ORF">DSO57_1028897</name>
</gene>
<comment type="caution">
    <text evidence="1">The sequence shown here is derived from an EMBL/GenBank/DDBJ whole genome shotgun (WGS) entry which is preliminary data.</text>
</comment>